<dbReference type="NCBIfam" id="NF008680">
    <property type="entry name" value="PRK11700.1-3"/>
    <property type="match status" value="1"/>
</dbReference>
<dbReference type="AlphaFoldDB" id="A0A379AQW0"/>
<proteinExistence type="predicted"/>
<sequence length="195" mass="22786">MTRAVQNFSFFDNPFFSYDEFAKFEQHILQLAEKMALPLQDYVIDHLAVRVNSDQSAQRWLRELLKCGKILSDNLVNGRKIYLIQLDSPLNFANQQVDMVELPFPKNKHYPQEGWEHIEAVMPFLPDETVEQWIARINLLFLWNQSDILKVKVSTPKVEGEILPNPSIAVSFMDNQENKTCIKLHPYHIKSIITE</sequence>
<accession>A0A379AQW0</accession>
<dbReference type="Proteomes" id="UP000255098">
    <property type="component" value="Unassembled WGS sequence"/>
</dbReference>
<evidence type="ECO:0000313" key="2">
    <source>
        <dbReference type="Proteomes" id="UP000255098"/>
    </source>
</evidence>
<dbReference type="SUPFAM" id="SSF54593">
    <property type="entry name" value="Glyoxalase/Bleomycin resistance protein/Dihydroxybiphenyl dioxygenase"/>
    <property type="match status" value="1"/>
</dbReference>
<protein>
    <submittedName>
        <fullName evidence="1">Uncharacterized protein conserved in bacteria</fullName>
    </submittedName>
</protein>
<name>A0A379AQW0_AVIAV</name>
<keyword evidence="2" id="KW-1185">Reference proteome</keyword>
<dbReference type="EMBL" id="UGSP01000001">
    <property type="protein sequence ID" value="SUB23999.1"/>
    <property type="molecule type" value="Genomic_DNA"/>
</dbReference>
<dbReference type="PANTHER" id="PTHR37519:SF1">
    <property type="entry name" value="DIHYDROXYBIPHENYL DIOXYGENASE DOMAIN-CONTAINING PROTEIN"/>
    <property type="match status" value="1"/>
</dbReference>
<dbReference type="GO" id="GO:0005829">
    <property type="term" value="C:cytosol"/>
    <property type="evidence" value="ECO:0007669"/>
    <property type="project" value="TreeGrafter"/>
</dbReference>
<gene>
    <name evidence="1" type="primary">yecM</name>
    <name evidence="1" type="ORF">NCTC11297_01022</name>
</gene>
<dbReference type="Gene3D" id="3.10.180.10">
    <property type="entry name" value="2,3-Dihydroxybiphenyl 1,2-Dioxygenase, domain 1"/>
    <property type="match status" value="1"/>
</dbReference>
<dbReference type="Pfam" id="PF06185">
    <property type="entry name" value="YecM"/>
    <property type="match status" value="1"/>
</dbReference>
<reference evidence="1 2" key="1">
    <citation type="submission" date="2018-06" db="EMBL/GenBank/DDBJ databases">
        <authorList>
            <consortium name="Pathogen Informatics"/>
            <person name="Doyle S."/>
        </authorList>
    </citation>
    <scope>NUCLEOTIDE SEQUENCE [LARGE SCALE GENOMIC DNA]</scope>
    <source>
        <strain evidence="2">NCTC 11297</strain>
    </source>
</reference>
<dbReference type="RefSeq" id="WP_115249270.1">
    <property type="nucleotide sequence ID" value="NZ_UGSP01000001.1"/>
</dbReference>
<evidence type="ECO:0000313" key="1">
    <source>
        <dbReference type="EMBL" id="SUB23999.1"/>
    </source>
</evidence>
<dbReference type="PANTHER" id="PTHR37519">
    <property type="match status" value="1"/>
</dbReference>
<organism evidence="1 2">
    <name type="scientific">Avibacterium avium</name>
    <name type="common">Pasteurella avium</name>
    <dbReference type="NCBI Taxonomy" id="751"/>
    <lineage>
        <taxon>Bacteria</taxon>
        <taxon>Pseudomonadati</taxon>
        <taxon>Pseudomonadota</taxon>
        <taxon>Gammaproteobacteria</taxon>
        <taxon>Pasteurellales</taxon>
        <taxon>Pasteurellaceae</taxon>
        <taxon>Avibacterium</taxon>
    </lineage>
</organism>
<dbReference type="InterPro" id="IPR010393">
    <property type="entry name" value="DUF991_YecM-like"/>
</dbReference>
<dbReference type="GeneID" id="300133234"/>
<dbReference type="InterPro" id="IPR029068">
    <property type="entry name" value="Glyas_Bleomycin-R_OHBP_Dase"/>
</dbReference>